<protein>
    <submittedName>
        <fullName evidence="2">Uncharacterized protein</fullName>
    </submittedName>
</protein>
<accession>A0A917TYP7</accession>
<feature type="region of interest" description="Disordered" evidence="1">
    <location>
        <begin position="1"/>
        <end position="36"/>
    </location>
</feature>
<reference evidence="2" key="1">
    <citation type="journal article" date="2014" name="Int. J. Syst. Evol. Microbiol.">
        <title>Complete genome sequence of Corynebacterium casei LMG S-19264T (=DSM 44701T), isolated from a smear-ripened cheese.</title>
        <authorList>
            <consortium name="US DOE Joint Genome Institute (JGI-PGF)"/>
            <person name="Walter F."/>
            <person name="Albersmeier A."/>
            <person name="Kalinowski J."/>
            <person name="Ruckert C."/>
        </authorList>
    </citation>
    <scope>NUCLEOTIDE SEQUENCE</scope>
    <source>
        <strain evidence="2">CGMCC 4.7312</strain>
    </source>
</reference>
<sequence>MDRRAGTTGRAAGVSRARHNGYMPGRPGADGPHRQEREFQTSQIEIGSPPGLALSSIRHSLALLRAALADAAERADVRLLAIGTGPVDGPGRGHRLRQLALDRVGTLAIGGPHPVPGQP</sequence>
<dbReference type="Proteomes" id="UP000608890">
    <property type="component" value="Unassembled WGS sequence"/>
</dbReference>
<organism evidence="2 3">
    <name type="scientific">Micromonospora sonchi</name>
    <dbReference type="NCBI Taxonomy" id="1763543"/>
    <lineage>
        <taxon>Bacteria</taxon>
        <taxon>Bacillati</taxon>
        <taxon>Actinomycetota</taxon>
        <taxon>Actinomycetes</taxon>
        <taxon>Micromonosporales</taxon>
        <taxon>Micromonosporaceae</taxon>
        <taxon>Micromonospora</taxon>
    </lineage>
</organism>
<dbReference type="AlphaFoldDB" id="A0A917TYP7"/>
<gene>
    <name evidence="2" type="ORF">GCM10011608_31360</name>
</gene>
<evidence type="ECO:0000313" key="3">
    <source>
        <dbReference type="Proteomes" id="UP000608890"/>
    </source>
</evidence>
<reference evidence="2" key="2">
    <citation type="submission" date="2020-09" db="EMBL/GenBank/DDBJ databases">
        <authorList>
            <person name="Sun Q."/>
            <person name="Zhou Y."/>
        </authorList>
    </citation>
    <scope>NUCLEOTIDE SEQUENCE</scope>
    <source>
        <strain evidence="2">CGMCC 4.7312</strain>
    </source>
</reference>
<evidence type="ECO:0000256" key="1">
    <source>
        <dbReference type="SAM" id="MobiDB-lite"/>
    </source>
</evidence>
<dbReference type="EMBL" id="BMNB01000013">
    <property type="protein sequence ID" value="GGM44375.1"/>
    <property type="molecule type" value="Genomic_DNA"/>
</dbReference>
<keyword evidence="3" id="KW-1185">Reference proteome</keyword>
<dbReference type="Gene3D" id="3.30.590.20">
    <property type="match status" value="1"/>
</dbReference>
<proteinExistence type="predicted"/>
<name>A0A917TYP7_9ACTN</name>
<comment type="caution">
    <text evidence="2">The sequence shown here is derived from an EMBL/GenBank/DDBJ whole genome shotgun (WGS) entry which is preliminary data.</text>
</comment>
<evidence type="ECO:0000313" key="2">
    <source>
        <dbReference type="EMBL" id="GGM44375.1"/>
    </source>
</evidence>